<dbReference type="AlphaFoldDB" id="A0AAN6RJC0"/>
<dbReference type="InterPro" id="IPR010730">
    <property type="entry name" value="HET"/>
</dbReference>
<evidence type="ECO:0000256" key="1">
    <source>
        <dbReference type="SAM" id="MobiDB-lite"/>
    </source>
</evidence>
<sequence length="535" mass="60058">MDAAVPQTRHLVYTPLVLSSKQIRLLRILDGEDPSRICCTLETYNDVAAAPYIALSYTWGSEHDSQPVLINGVEFLVRRNLFDFLAAARRSGDKSLFWIDQICIDQGNVRERNHQVGLMSEIYPKAHSVTAWLGAAGGDSDLAMDLLVELDEINLGSSSLAATAHPSLLRNITPRLRNALQALFRRAYWSRLWIVQEIKLAKEVIVRCGTRKVLWKQIISTVGPLCEVSGLGISISHVLMSSRSEIVSPATRTLFMDDRDSGFYRQYGDEDFALVNAMEYLFGKGGASTYDRTLQLLKSIYMYCEFNCVDVRDKVYGLLGLYGGGTSPVAVDYDKRVLDLYWDVVDIGIGTELIRRRWLSAGSIRLDDLMEAWSYFYVRLSIHMGVDTPEVLRATGETLKATFEALQTARIADNIIYTGSPHPKAGDSYLWNSFSSLQKSDDISATLGAKLESLSAHLKELETKRKWASSRDAATPETPSPCPDVQMPRFESNTYVGDDVENFVKEPGALTLRTLDFGFTDPNMWHDPNERYVIR</sequence>
<accession>A0AAN6RJC0</accession>
<dbReference type="PANTHER" id="PTHR24148:SF73">
    <property type="entry name" value="HET DOMAIN PROTEIN (AFU_ORTHOLOGUE AFUA_8G01020)"/>
    <property type="match status" value="1"/>
</dbReference>
<gene>
    <name evidence="3" type="ORF">GRF29_69g1531327</name>
</gene>
<dbReference type="InterPro" id="IPR052895">
    <property type="entry name" value="HetReg/Transcr_Mod"/>
</dbReference>
<dbReference type="Pfam" id="PF06985">
    <property type="entry name" value="HET"/>
    <property type="match status" value="1"/>
</dbReference>
<dbReference type="PANTHER" id="PTHR24148">
    <property type="entry name" value="ANKYRIN REPEAT DOMAIN-CONTAINING PROTEIN 39 HOMOLOG-RELATED"/>
    <property type="match status" value="1"/>
</dbReference>
<proteinExistence type="predicted"/>
<name>A0AAN6RJC0_9PLEO</name>
<organism evidence="3 4">
    <name type="scientific">Pseudopithomyces chartarum</name>
    <dbReference type="NCBI Taxonomy" id="1892770"/>
    <lineage>
        <taxon>Eukaryota</taxon>
        <taxon>Fungi</taxon>
        <taxon>Dikarya</taxon>
        <taxon>Ascomycota</taxon>
        <taxon>Pezizomycotina</taxon>
        <taxon>Dothideomycetes</taxon>
        <taxon>Pleosporomycetidae</taxon>
        <taxon>Pleosporales</taxon>
        <taxon>Massarineae</taxon>
        <taxon>Didymosphaeriaceae</taxon>
        <taxon>Pseudopithomyces</taxon>
    </lineage>
</organism>
<dbReference type="Proteomes" id="UP001280581">
    <property type="component" value="Unassembled WGS sequence"/>
</dbReference>
<comment type="caution">
    <text evidence="3">The sequence shown here is derived from an EMBL/GenBank/DDBJ whole genome shotgun (WGS) entry which is preliminary data.</text>
</comment>
<evidence type="ECO:0000313" key="3">
    <source>
        <dbReference type="EMBL" id="KAK3209362.1"/>
    </source>
</evidence>
<reference evidence="3 4" key="1">
    <citation type="submission" date="2021-02" db="EMBL/GenBank/DDBJ databases">
        <title>Genome assembly of Pseudopithomyces chartarum.</title>
        <authorList>
            <person name="Jauregui R."/>
            <person name="Singh J."/>
            <person name="Voisey C."/>
        </authorList>
    </citation>
    <scope>NUCLEOTIDE SEQUENCE [LARGE SCALE GENOMIC DNA]</scope>
    <source>
        <strain evidence="3 4">AGR01</strain>
    </source>
</reference>
<dbReference type="EMBL" id="WVTA01000006">
    <property type="protein sequence ID" value="KAK3209362.1"/>
    <property type="molecule type" value="Genomic_DNA"/>
</dbReference>
<feature type="region of interest" description="Disordered" evidence="1">
    <location>
        <begin position="467"/>
        <end position="490"/>
    </location>
</feature>
<keyword evidence="4" id="KW-1185">Reference proteome</keyword>
<feature type="domain" description="Heterokaryon incompatibility" evidence="2">
    <location>
        <begin position="52"/>
        <end position="197"/>
    </location>
</feature>
<evidence type="ECO:0000313" key="4">
    <source>
        <dbReference type="Proteomes" id="UP001280581"/>
    </source>
</evidence>
<evidence type="ECO:0000259" key="2">
    <source>
        <dbReference type="Pfam" id="PF06985"/>
    </source>
</evidence>
<protein>
    <recommendedName>
        <fullName evidence="2">Heterokaryon incompatibility domain-containing protein</fullName>
    </recommendedName>
</protein>